<proteinExistence type="predicted"/>
<sequence>MPEQRFKHFLPKMLHVTYLALALHRVAEKIRSDYPLVDKLILSVKKALFKCPASIKIFKDEVPELNLLPEPVIRHWGTWLNVAIYYCDSYKTIKTIIEKFDHDDTLSI</sequence>
<organism evidence="1 2">
    <name type="scientific">Cinara cedri</name>
    <dbReference type="NCBI Taxonomy" id="506608"/>
    <lineage>
        <taxon>Eukaryota</taxon>
        <taxon>Metazoa</taxon>
        <taxon>Ecdysozoa</taxon>
        <taxon>Arthropoda</taxon>
        <taxon>Hexapoda</taxon>
        <taxon>Insecta</taxon>
        <taxon>Pterygota</taxon>
        <taxon>Neoptera</taxon>
        <taxon>Paraneoptera</taxon>
        <taxon>Hemiptera</taxon>
        <taxon>Sternorrhyncha</taxon>
        <taxon>Aphidomorpha</taxon>
        <taxon>Aphidoidea</taxon>
        <taxon>Aphididae</taxon>
        <taxon>Lachninae</taxon>
        <taxon>Cinara</taxon>
    </lineage>
</organism>
<evidence type="ECO:0000313" key="2">
    <source>
        <dbReference type="Proteomes" id="UP000325440"/>
    </source>
</evidence>
<keyword evidence="2" id="KW-1185">Reference proteome</keyword>
<dbReference type="OrthoDB" id="6620324at2759"/>
<protein>
    <submittedName>
        <fullName evidence="1">Uncharacterized protein</fullName>
    </submittedName>
</protein>
<evidence type="ECO:0000313" key="1">
    <source>
        <dbReference type="EMBL" id="VVC29730.1"/>
    </source>
</evidence>
<name>A0A5E4MIP0_9HEMI</name>
<gene>
    <name evidence="1" type="ORF">CINCED_3A008283</name>
</gene>
<accession>A0A5E4MIP0</accession>
<dbReference type="Proteomes" id="UP000325440">
    <property type="component" value="Unassembled WGS sequence"/>
</dbReference>
<dbReference type="AlphaFoldDB" id="A0A5E4MIP0"/>
<dbReference type="EMBL" id="CABPRJ010000497">
    <property type="protein sequence ID" value="VVC29730.1"/>
    <property type="molecule type" value="Genomic_DNA"/>
</dbReference>
<reference evidence="1 2" key="1">
    <citation type="submission" date="2019-08" db="EMBL/GenBank/DDBJ databases">
        <authorList>
            <person name="Alioto T."/>
            <person name="Alioto T."/>
            <person name="Gomez Garrido J."/>
        </authorList>
    </citation>
    <scope>NUCLEOTIDE SEQUENCE [LARGE SCALE GENOMIC DNA]</scope>
</reference>